<keyword evidence="3" id="KW-1185">Reference proteome</keyword>
<feature type="compositionally biased region" description="Low complexity" evidence="1">
    <location>
        <begin position="297"/>
        <end position="307"/>
    </location>
</feature>
<sequence>MGDDASDFVRLHITPLDAELLKVVIPASALPSARNISYHTIETFPERRYGFVDLPAADAEKLRRKLNGTILKGCKMRVEKARPETRLEPTGPEDAAVELKRKKLKDDKDKSKKRKREPDVLEGVALHDRQVKRGWTEAPTATSKRKTRKDKENKDKDKTKVKEKEKEKKKRPKSKYTEGEECLLKTKLPANTIKNLAPGELEQKKRSKKKGSSSREVVIHEFEKTTKFPSFLKTSTTTDRKKAAEFVEGKGWVDEEGNLVEEVKEKEVEKKKKLPQRPKKAPPPKKAPVESDDDDSTSSSGTSSEGTSFEDEEESEAESEADAKTTKEKETKKEAAAVPSLVVTKAGADDKEADDSDTSSDDDTSDSDESDNEEEEEEAQQDQPSNATDQATPPSSKTPASKSTPQSSTKPLAIKIPPPETPTNTSSSKVHPLEALYKRPKPDGNTKDKNNDPTSAPKEAEPFSFFGAADDDEDIDEETPAAAPANLAPMTPFTQKDFEWRNVRSAAPTPDTAHPSRAQRFWGTASPDEDVEMEDDVANALREDYNYPNEEEEEAQGEDDDDEADPAAQGRHSATTDFQKWFWENRRDLNRSWMTRRKTAAKEKRHRENKARASKAV</sequence>
<dbReference type="GO" id="GO:0003676">
    <property type="term" value="F:nucleic acid binding"/>
    <property type="evidence" value="ECO:0007669"/>
    <property type="project" value="InterPro"/>
</dbReference>
<evidence type="ECO:0000313" key="2">
    <source>
        <dbReference type="EMBL" id="PTB77546.1"/>
    </source>
</evidence>
<feature type="compositionally biased region" description="Acidic residues" evidence="1">
    <location>
        <begin position="527"/>
        <end position="537"/>
    </location>
</feature>
<feature type="compositionally biased region" description="Acidic residues" evidence="1">
    <location>
        <begin position="308"/>
        <end position="320"/>
    </location>
</feature>
<feature type="compositionally biased region" description="Basic residues" evidence="1">
    <location>
        <begin position="271"/>
        <end position="283"/>
    </location>
</feature>
<evidence type="ECO:0000256" key="1">
    <source>
        <dbReference type="SAM" id="MobiDB-lite"/>
    </source>
</evidence>
<gene>
    <name evidence="2" type="ORF">M440DRAFT_1400476</name>
</gene>
<feature type="compositionally biased region" description="Acidic residues" evidence="1">
    <location>
        <begin position="351"/>
        <end position="380"/>
    </location>
</feature>
<accession>A0A2T4C7K3</accession>
<feature type="compositionally biased region" description="Basic and acidic residues" evidence="1">
    <location>
        <begin position="149"/>
        <end position="166"/>
    </location>
</feature>
<name>A0A2T4C7K3_TRILO</name>
<dbReference type="EMBL" id="KZ679130">
    <property type="protein sequence ID" value="PTB77546.1"/>
    <property type="molecule type" value="Genomic_DNA"/>
</dbReference>
<dbReference type="STRING" id="983965.A0A2T4C7K3"/>
<feature type="compositionally biased region" description="Basic and acidic residues" evidence="1">
    <location>
        <begin position="436"/>
        <end position="451"/>
    </location>
</feature>
<feature type="compositionally biased region" description="Basic and acidic residues" evidence="1">
    <location>
        <begin position="261"/>
        <end position="270"/>
    </location>
</feature>
<feature type="region of interest" description="Disordered" evidence="1">
    <location>
        <begin position="246"/>
        <end position="580"/>
    </location>
</feature>
<evidence type="ECO:0008006" key="4">
    <source>
        <dbReference type="Google" id="ProtNLM"/>
    </source>
</evidence>
<organism evidence="2 3">
    <name type="scientific">Trichoderma longibrachiatum ATCC 18648</name>
    <dbReference type="NCBI Taxonomy" id="983965"/>
    <lineage>
        <taxon>Eukaryota</taxon>
        <taxon>Fungi</taxon>
        <taxon>Dikarya</taxon>
        <taxon>Ascomycota</taxon>
        <taxon>Pezizomycotina</taxon>
        <taxon>Sordariomycetes</taxon>
        <taxon>Hypocreomycetidae</taxon>
        <taxon>Hypocreales</taxon>
        <taxon>Hypocreaceae</taxon>
        <taxon>Trichoderma</taxon>
    </lineage>
</organism>
<dbReference type="SUPFAM" id="SSF54928">
    <property type="entry name" value="RNA-binding domain, RBD"/>
    <property type="match status" value="1"/>
</dbReference>
<evidence type="ECO:0000313" key="3">
    <source>
        <dbReference type="Proteomes" id="UP000240760"/>
    </source>
</evidence>
<feature type="compositionally biased region" description="Basic and acidic residues" evidence="1">
    <location>
        <begin position="321"/>
        <end position="335"/>
    </location>
</feature>
<feature type="compositionally biased region" description="Basic residues" evidence="1">
    <location>
        <begin position="594"/>
        <end position="617"/>
    </location>
</feature>
<feature type="compositionally biased region" description="Acidic residues" evidence="1">
    <location>
        <begin position="549"/>
        <end position="565"/>
    </location>
</feature>
<feature type="region of interest" description="Disordered" evidence="1">
    <location>
        <begin position="81"/>
        <end position="219"/>
    </location>
</feature>
<dbReference type="Proteomes" id="UP000240760">
    <property type="component" value="Unassembled WGS sequence"/>
</dbReference>
<reference evidence="2 3" key="1">
    <citation type="submission" date="2016-07" db="EMBL/GenBank/DDBJ databases">
        <title>Multiple horizontal gene transfer events from other fungi enriched the ability of initially mycotrophic Trichoderma (Ascomycota) to feed on dead plant biomass.</title>
        <authorList>
            <consortium name="DOE Joint Genome Institute"/>
            <person name="Aerts A."/>
            <person name="Atanasova L."/>
            <person name="Chenthamara K."/>
            <person name="Zhang J."/>
            <person name="Grujic M."/>
            <person name="Henrissat B."/>
            <person name="Kuo A."/>
            <person name="Salamov A."/>
            <person name="Lipzen A."/>
            <person name="Labutti K."/>
            <person name="Barry K."/>
            <person name="Miao Y."/>
            <person name="Rahimi M.J."/>
            <person name="Shen Q."/>
            <person name="Grigoriev I.V."/>
            <person name="Kubicek C.P."/>
            <person name="Druzhinina I.S."/>
        </authorList>
    </citation>
    <scope>NUCLEOTIDE SEQUENCE [LARGE SCALE GENOMIC DNA]</scope>
    <source>
        <strain evidence="2 3">ATCC 18648</strain>
    </source>
</reference>
<feature type="region of interest" description="Disordered" evidence="1">
    <location>
        <begin position="592"/>
        <end position="617"/>
    </location>
</feature>
<protein>
    <recommendedName>
        <fullName evidence="4">RRM domain-containing protein</fullName>
    </recommendedName>
</protein>
<dbReference type="AlphaFoldDB" id="A0A2T4C7K3"/>
<feature type="compositionally biased region" description="Acidic residues" evidence="1">
    <location>
        <begin position="469"/>
        <end position="479"/>
    </location>
</feature>
<feature type="compositionally biased region" description="Basic and acidic residues" evidence="1">
    <location>
        <begin position="175"/>
        <end position="184"/>
    </location>
</feature>
<proteinExistence type="predicted"/>
<dbReference type="InterPro" id="IPR035979">
    <property type="entry name" value="RBD_domain_sf"/>
</dbReference>
<feature type="compositionally biased region" description="Basic and acidic residues" evidence="1">
    <location>
        <begin position="125"/>
        <end position="135"/>
    </location>
</feature>
<dbReference type="OrthoDB" id="3595585at2759"/>
<feature type="compositionally biased region" description="Low complexity" evidence="1">
    <location>
        <begin position="390"/>
        <end position="411"/>
    </location>
</feature>